<reference evidence="4" key="1">
    <citation type="submission" date="2022-11" db="EMBL/GenBank/DDBJ databases">
        <title>Genome Sequence of Cubamyces cubensis.</title>
        <authorList>
            <person name="Buettner E."/>
        </authorList>
    </citation>
    <scope>NUCLEOTIDE SEQUENCE</scope>
    <source>
        <strain evidence="4">MPL-01</strain>
    </source>
</reference>
<sequence>MRGYLIIASSAVLGLASNCLAGLARRQSIPHDGQYIEANSQNNATEWWWAQVGGPVEDGRGPASFHVTFYQGYPISALREAAGGASAPENYIVINGAFANGTVFAYQIPASSSSVTYQGQAVTGTWAGAGEFKNSADLSKFTVRLNAPEFGVTGTLEITSDGPSHFGCNSTTSPYFDSAIPAGTSLSANEEIFYEQLGWATSQPGGDATVDVVLSGSPLTITGKGYHDANWMPQPIDKFMDDWYFLDAQVGPFDLSAVYAAITGSTKDFNTGFLEHSGTILQNQCSLQGSRKDDFVSITPYGLGFDAPSGVNVMKGFILDYTLANGDQYQFNITGLSLVLDQLIYHRWVGSAVGGHVGGEQYSGVAMYDWLNPSLRPYNG</sequence>
<dbReference type="SUPFAM" id="SSF159245">
    <property type="entry name" value="AttH-like"/>
    <property type="match status" value="1"/>
</dbReference>
<accession>A0AAD7XB23</accession>
<name>A0AAD7XB23_9APHY</name>
<feature type="domain" description="AsqO/PenF-like C-terminal" evidence="3">
    <location>
        <begin position="240"/>
        <end position="371"/>
    </location>
</feature>
<evidence type="ECO:0000313" key="5">
    <source>
        <dbReference type="Proteomes" id="UP001215151"/>
    </source>
</evidence>
<feature type="domain" description="Diels-Alderase N-terminal" evidence="2">
    <location>
        <begin position="42"/>
        <end position="231"/>
    </location>
</feature>
<comment type="caution">
    <text evidence="4">The sequence shown here is derived from an EMBL/GenBank/DDBJ whole genome shotgun (WGS) entry which is preliminary data.</text>
</comment>
<keyword evidence="1" id="KW-0732">Signal</keyword>
<evidence type="ECO:0000259" key="3">
    <source>
        <dbReference type="Pfam" id="PF25581"/>
    </source>
</evidence>
<evidence type="ECO:0000313" key="4">
    <source>
        <dbReference type="EMBL" id="KAJ8481535.1"/>
    </source>
</evidence>
<feature type="signal peptide" evidence="1">
    <location>
        <begin position="1"/>
        <end position="16"/>
    </location>
</feature>
<gene>
    <name evidence="4" type="ORF">ONZ51_g5926</name>
</gene>
<dbReference type="EMBL" id="JAPEVG010000134">
    <property type="protein sequence ID" value="KAJ8481535.1"/>
    <property type="molecule type" value="Genomic_DNA"/>
</dbReference>
<feature type="chain" id="PRO_5041932516" evidence="1">
    <location>
        <begin position="17"/>
        <end position="380"/>
    </location>
</feature>
<keyword evidence="5" id="KW-1185">Reference proteome</keyword>
<evidence type="ECO:0000259" key="2">
    <source>
        <dbReference type="Pfam" id="PF24137"/>
    </source>
</evidence>
<dbReference type="AlphaFoldDB" id="A0AAD7XB23"/>
<proteinExistence type="predicted"/>
<protein>
    <submittedName>
        <fullName evidence="4">Uncharacterized protein</fullName>
    </submittedName>
</protein>
<dbReference type="Proteomes" id="UP001215151">
    <property type="component" value="Unassembled WGS sequence"/>
</dbReference>
<dbReference type="InterPro" id="IPR056402">
    <property type="entry name" value="DA_N"/>
</dbReference>
<dbReference type="InterPro" id="IPR057722">
    <property type="entry name" value="AsqO/PenF-like_C"/>
</dbReference>
<evidence type="ECO:0000256" key="1">
    <source>
        <dbReference type="SAM" id="SignalP"/>
    </source>
</evidence>
<organism evidence="4 5">
    <name type="scientific">Trametes cubensis</name>
    <dbReference type="NCBI Taxonomy" id="1111947"/>
    <lineage>
        <taxon>Eukaryota</taxon>
        <taxon>Fungi</taxon>
        <taxon>Dikarya</taxon>
        <taxon>Basidiomycota</taxon>
        <taxon>Agaricomycotina</taxon>
        <taxon>Agaricomycetes</taxon>
        <taxon>Polyporales</taxon>
        <taxon>Polyporaceae</taxon>
        <taxon>Trametes</taxon>
    </lineage>
</organism>
<dbReference type="Pfam" id="PF24137">
    <property type="entry name" value="DA_N"/>
    <property type="match status" value="1"/>
</dbReference>
<dbReference type="Pfam" id="PF25581">
    <property type="entry name" value="AsqO_C"/>
    <property type="match status" value="1"/>
</dbReference>